<evidence type="ECO:0008006" key="3">
    <source>
        <dbReference type="Google" id="ProtNLM"/>
    </source>
</evidence>
<feature type="chain" id="PRO_5002064258" description="Secreted protein" evidence="1">
    <location>
        <begin position="17"/>
        <end position="75"/>
    </location>
</feature>
<organism evidence="2">
    <name type="scientific">Arundo donax</name>
    <name type="common">Giant reed</name>
    <name type="synonym">Donax arundinaceus</name>
    <dbReference type="NCBI Taxonomy" id="35708"/>
    <lineage>
        <taxon>Eukaryota</taxon>
        <taxon>Viridiplantae</taxon>
        <taxon>Streptophyta</taxon>
        <taxon>Embryophyta</taxon>
        <taxon>Tracheophyta</taxon>
        <taxon>Spermatophyta</taxon>
        <taxon>Magnoliopsida</taxon>
        <taxon>Liliopsida</taxon>
        <taxon>Poales</taxon>
        <taxon>Poaceae</taxon>
        <taxon>PACMAD clade</taxon>
        <taxon>Arundinoideae</taxon>
        <taxon>Arundineae</taxon>
        <taxon>Arundo</taxon>
    </lineage>
</organism>
<feature type="signal peptide" evidence="1">
    <location>
        <begin position="1"/>
        <end position="16"/>
    </location>
</feature>
<sequence length="75" mass="9020">MFICFLFCAFVTLYSTMRHKCAPNYRIHNHPSIIVQSKFERKYHSLYYQLSNNQYQNLRVIPIAILSYQLSTKIL</sequence>
<reference evidence="2" key="1">
    <citation type="submission" date="2014-09" db="EMBL/GenBank/DDBJ databases">
        <authorList>
            <person name="Magalhaes I.L.F."/>
            <person name="Oliveira U."/>
            <person name="Santos F.R."/>
            <person name="Vidigal T.H.D.A."/>
            <person name="Brescovit A.D."/>
            <person name="Santos A.J."/>
        </authorList>
    </citation>
    <scope>NUCLEOTIDE SEQUENCE</scope>
    <source>
        <tissue evidence="2">Shoot tissue taken approximately 20 cm above the soil surface</tissue>
    </source>
</reference>
<name>A0A0A9EEH9_ARUDO</name>
<accession>A0A0A9EEH9</accession>
<dbReference type="AlphaFoldDB" id="A0A0A9EEH9"/>
<keyword evidence="1" id="KW-0732">Signal</keyword>
<reference evidence="2" key="2">
    <citation type="journal article" date="2015" name="Data Brief">
        <title>Shoot transcriptome of the giant reed, Arundo donax.</title>
        <authorList>
            <person name="Barrero R.A."/>
            <person name="Guerrero F.D."/>
            <person name="Moolhuijzen P."/>
            <person name="Goolsby J.A."/>
            <person name="Tidwell J."/>
            <person name="Bellgard S.E."/>
            <person name="Bellgard M.I."/>
        </authorList>
    </citation>
    <scope>NUCLEOTIDE SEQUENCE</scope>
    <source>
        <tissue evidence="2">Shoot tissue taken approximately 20 cm above the soil surface</tissue>
    </source>
</reference>
<evidence type="ECO:0000256" key="1">
    <source>
        <dbReference type="SAM" id="SignalP"/>
    </source>
</evidence>
<dbReference type="EMBL" id="GBRH01198756">
    <property type="protein sequence ID" value="JAD99139.1"/>
    <property type="molecule type" value="Transcribed_RNA"/>
</dbReference>
<proteinExistence type="predicted"/>
<evidence type="ECO:0000313" key="2">
    <source>
        <dbReference type="EMBL" id="JAD99139.1"/>
    </source>
</evidence>
<protein>
    <recommendedName>
        <fullName evidence="3">Secreted protein</fullName>
    </recommendedName>
</protein>